<dbReference type="PaxDb" id="3635-A0A1U8MPF5"/>
<evidence type="ECO:0000313" key="2">
    <source>
        <dbReference type="RefSeq" id="XP_016728702.1"/>
    </source>
</evidence>
<evidence type="ECO:0000313" key="1">
    <source>
        <dbReference type="Proteomes" id="UP000818029"/>
    </source>
</evidence>
<protein>
    <submittedName>
        <fullName evidence="2">Uncharacterized protein isoform X3</fullName>
    </submittedName>
</protein>
<dbReference type="RefSeq" id="XP_016728702.1">
    <property type="nucleotide sequence ID" value="XM_016873213.2"/>
</dbReference>
<organism evidence="1 2">
    <name type="scientific">Gossypium hirsutum</name>
    <name type="common">Upland cotton</name>
    <name type="synonym">Gossypium mexicanum</name>
    <dbReference type="NCBI Taxonomy" id="3635"/>
    <lineage>
        <taxon>Eukaryota</taxon>
        <taxon>Viridiplantae</taxon>
        <taxon>Streptophyta</taxon>
        <taxon>Embryophyta</taxon>
        <taxon>Tracheophyta</taxon>
        <taxon>Spermatophyta</taxon>
        <taxon>Magnoliopsida</taxon>
        <taxon>eudicotyledons</taxon>
        <taxon>Gunneridae</taxon>
        <taxon>Pentapetalae</taxon>
        <taxon>rosids</taxon>
        <taxon>malvids</taxon>
        <taxon>Malvales</taxon>
        <taxon>Malvaceae</taxon>
        <taxon>Malvoideae</taxon>
        <taxon>Gossypium</taxon>
    </lineage>
</organism>
<dbReference type="AlphaFoldDB" id="A0A1U8MPF5"/>
<dbReference type="GeneID" id="107939829"/>
<dbReference type="KEGG" id="ghi:107939829"/>
<accession>A0A1U8MPF5</accession>
<proteinExistence type="predicted"/>
<reference evidence="2" key="1">
    <citation type="submission" date="2025-08" db="UniProtKB">
        <authorList>
            <consortium name="RefSeq"/>
        </authorList>
    </citation>
    <scope>IDENTIFICATION</scope>
</reference>
<sequence>MGCRSGPFCWNISLCSEAVANNHSRTASNPCLHLDKNFATPSERAINQGIVPKLCVPTDTLLWEDSFREREKPISFSLPVLFVVMLKSPASWVNHFRTNVSIRSSFGFGERQTRRRFGSQSVENRHQS</sequence>
<keyword evidence="1" id="KW-1185">Reference proteome</keyword>
<dbReference type="Proteomes" id="UP000818029">
    <property type="component" value="Unplaced"/>
</dbReference>
<gene>
    <name evidence="2" type="primary">LOC107939829</name>
</gene>
<name>A0A1U8MPF5_GOSHI</name>